<organism evidence="2 3">
    <name type="scientific">Sphingomonas jejuensis</name>
    <dbReference type="NCBI Taxonomy" id="904715"/>
    <lineage>
        <taxon>Bacteria</taxon>
        <taxon>Pseudomonadati</taxon>
        <taxon>Pseudomonadota</taxon>
        <taxon>Alphaproteobacteria</taxon>
        <taxon>Sphingomonadales</taxon>
        <taxon>Sphingomonadaceae</taxon>
        <taxon>Sphingomonas</taxon>
    </lineage>
</organism>
<comment type="caution">
    <text evidence="2">The sequence shown here is derived from an EMBL/GenBank/DDBJ whole genome shotgun (WGS) entry which is preliminary data.</text>
</comment>
<dbReference type="SUPFAM" id="SSF55729">
    <property type="entry name" value="Acyl-CoA N-acyltransferases (Nat)"/>
    <property type="match status" value="1"/>
</dbReference>
<dbReference type="CDD" id="cd04301">
    <property type="entry name" value="NAT_SF"/>
    <property type="match status" value="1"/>
</dbReference>
<sequence>MPVLPLSPLDRIDPAAVDALLDQAFGADRRGRTAYRLREGTRPIPALSFAALDGGALVGSIQSWPVAIEIDDGTTLPMVMVGPVAVAPDRQGQGIGRALVDAVIAAADANGGSDSGRLMMIGDPDYYGRFFGFSADATGGWRLPGPVERHRLLLRARDADRLRVSGTVVPRRALTDA</sequence>
<name>A0ABX0XM56_9SPHN</name>
<protein>
    <submittedName>
        <fullName evidence="2">N-acetyltransferase YhbS</fullName>
    </submittedName>
</protein>
<dbReference type="InterPro" id="IPR016181">
    <property type="entry name" value="Acyl_CoA_acyltransferase"/>
</dbReference>
<dbReference type="RefSeq" id="WP_167954196.1">
    <property type="nucleotide sequence ID" value="NZ_JAATJE010000001.1"/>
</dbReference>
<evidence type="ECO:0000259" key="1">
    <source>
        <dbReference type="PROSITE" id="PS51186"/>
    </source>
</evidence>
<proteinExistence type="predicted"/>
<dbReference type="PROSITE" id="PS51186">
    <property type="entry name" value="GNAT"/>
    <property type="match status" value="1"/>
</dbReference>
<evidence type="ECO:0000313" key="2">
    <source>
        <dbReference type="EMBL" id="NJC34345.1"/>
    </source>
</evidence>
<dbReference type="Proteomes" id="UP000734218">
    <property type="component" value="Unassembled WGS sequence"/>
</dbReference>
<dbReference type="EMBL" id="JAATJE010000001">
    <property type="protein sequence ID" value="NJC34345.1"/>
    <property type="molecule type" value="Genomic_DNA"/>
</dbReference>
<accession>A0ABX0XM56</accession>
<evidence type="ECO:0000313" key="3">
    <source>
        <dbReference type="Proteomes" id="UP000734218"/>
    </source>
</evidence>
<reference evidence="2 3" key="1">
    <citation type="submission" date="2020-03" db="EMBL/GenBank/DDBJ databases">
        <title>Genomic Encyclopedia of Type Strains, Phase IV (KMG-IV): sequencing the most valuable type-strain genomes for metagenomic binning, comparative biology and taxonomic classification.</title>
        <authorList>
            <person name="Goeker M."/>
        </authorList>
    </citation>
    <scope>NUCLEOTIDE SEQUENCE [LARGE SCALE GENOMIC DNA]</scope>
    <source>
        <strain evidence="2 3">DSM 27651</strain>
    </source>
</reference>
<dbReference type="InterPro" id="IPR000182">
    <property type="entry name" value="GNAT_dom"/>
</dbReference>
<dbReference type="Gene3D" id="3.40.630.30">
    <property type="match status" value="1"/>
</dbReference>
<keyword evidence="3" id="KW-1185">Reference proteome</keyword>
<dbReference type="Pfam" id="PF13527">
    <property type="entry name" value="Acetyltransf_9"/>
    <property type="match status" value="1"/>
</dbReference>
<feature type="domain" description="N-acetyltransferase" evidence="1">
    <location>
        <begin position="4"/>
        <end position="158"/>
    </location>
</feature>
<gene>
    <name evidence="2" type="ORF">GGR88_001819</name>
</gene>